<dbReference type="InterPro" id="IPR029021">
    <property type="entry name" value="Prot-tyrosine_phosphatase-like"/>
</dbReference>
<keyword evidence="8" id="KW-1185">Reference proteome</keyword>
<gene>
    <name evidence="7" type="ORF">E4U43_001463</name>
</gene>
<comment type="caution">
    <text evidence="7">The sequence shown here is derived from an EMBL/GenBank/DDBJ whole genome shotgun (WGS) entry which is preliminary data.</text>
</comment>
<sequence length="961" mass="105576">MSPLQYAMKTQSRHSAASTTSYHAHNYGSRSHRVTKPTTSPTTSPRAPYSVGQNCPPRLSPAVDVGIARAPSPNYFGLVVESGSDPRESSGLNHHNWSPSSSVKSFGAALPKQVTLESNSDFEAFKKAADLNIARSFTFATTQPTPPTSCPTSARHRPLRWHTMTSDTCSEASSPKLTASPKDRLAANKGEPDGGSDRDSSAFVSLESNRGTTESTTWLPSQQLTAGVTRFESPSLIETTSTSPPTPTPTAIPLVLPHEKAADSRLSLNLPRVAPPSPQIGDSGRAATLPPKLDHAAPPPSMVSGAELKDLMETVDLDKFLLLDIRSLQSFAQSRIKGALNICIPTTLLKRATFNIHRLQQTFQGNMDSAQFSKWREMEWIIVYDAHASDKRDAVTAQNMIKKFTNEGYAGKTAILRGGFSMFQTSFPSLIDKRPTSCPSMQQMPTSAKEGGGGNLASVVGGVSLPTIQNDHNPFFSNIRQNMDLADGVGQYDVARPRDLQSPLLPSWIRDASNEADHGKKVSNRFLALELDEQARMRSAYAAFNPNLKSDCKFQLSGVEKGAKNRYKDILPFEHARVRLQVPHDGTCDYVNASHLSASGSNKRYIASQGPLPATFEDFWSVVWEQDVRVIVMLTAESEGGQLKCHPYWKGRDFGLIKLKALSEKKASLDIDRHRTDSSSMHDFARRRANTTTSYQAHQPPIPPTTGAQGSEAPYVTIRKFALSHAAHPFAPMREITHLHFSAWPDFGTPAQPSHLLALVELANVMQRAAMPVETSAVIGSRVPPTLDSMPGTWYNEPEQDVRSRPMLVHCSAGCGRTGAFCTVDSVIDMLKRQRLANLAASRSHDKDGDTAMANTDQPVSSMTGRGNVSKGIIDGGRRPLQAWESPDIDTSWLQDDQVDLIQKTVQDFRQQRLSMVQTLRQYVLCYETILEWLNRMQDMCPNGSNQSRRARSGSLQQVRQ</sequence>
<feature type="compositionally biased region" description="Polar residues" evidence="3">
    <location>
        <begin position="8"/>
        <end position="23"/>
    </location>
</feature>
<feature type="compositionally biased region" description="Low complexity" evidence="3">
    <location>
        <begin position="36"/>
        <end position="45"/>
    </location>
</feature>
<dbReference type="InterPro" id="IPR000387">
    <property type="entry name" value="Tyr_Pase_dom"/>
</dbReference>
<accession>A0A9P7N8X2</accession>
<feature type="region of interest" description="Disordered" evidence="3">
    <location>
        <begin position="80"/>
        <end position="103"/>
    </location>
</feature>
<evidence type="ECO:0000313" key="7">
    <source>
        <dbReference type="EMBL" id="KAG6000905.1"/>
    </source>
</evidence>
<dbReference type="PANTHER" id="PTHR19134:SF561">
    <property type="entry name" value="PROTEIN TYROSINE PHOSPHATASE 36E, ISOFORM A"/>
    <property type="match status" value="1"/>
</dbReference>
<feature type="region of interest" description="Disordered" evidence="3">
    <location>
        <begin position="272"/>
        <end position="299"/>
    </location>
</feature>
<dbReference type="EC" id="3.1.3.48" evidence="2"/>
<name>A0A9P7N8X2_9HYPO</name>
<dbReference type="Proteomes" id="UP000748025">
    <property type="component" value="Unassembled WGS sequence"/>
</dbReference>
<feature type="region of interest" description="Disordered" evidence="3">
    <location>
        <begin position="1"/>
        <end position="56"/>
    </location>
</feature>
<dbReference type="SUPFAM" id="SSF52799">
    <property type="entry name" value="(Phosphotyrosine protein) phosphatases II"/>
    <property type="match status" value="1"/>
</dbReference>
<feature type="compositionally biased region" description="Polar residues" evidence="3">
    <location>
        <begin position="853"/>
        <end position="867"/>
    </location>
</feature>
<organism evidence="7 8">
    <name type="scientific">Claviceps pusilla</name>
    <dbReference type="NCBI Taxonomy" id="123648"/>
    <lineage>
        <taxon>Eukaryota</taxon>
        <taxon>Fungi</taxon>
        <taxon>Dikarya</taxon>
        <taxon>Ascomycota</taxon>
        <taxon>Pezizomycotina</taxon>
        <taxon>Sordariomycetes</taxon>
        <taxon>Hypocreomycetidae</taxon>
        <taxon>Hypocreales</taxon>
        <taxon>Clavicipitaceae</taxon>
        <taxon>Claviceps</taxon>
    </lineage>
</organism>
<dbReference type="Pfam" id="PF00102">
    <property type="entry name" value="Y_phosphatase"/>
    <property type="match status" value="3"/>
</dbReference>
<dbReference type="SMART" id="SM00404">
    <property type="entry name" value="PTPc_motif"/>
    <property type="match status" value="1"/>
</dbReference>
<evidence type="ECO:0000259" key="6">
    <source>
        <dbReference type="PROSITE" id="PS50206"/>
    </source>
</evidence>
<dbReference type="SMART" id="SM00450">
    <property type="entry name" value="RHOD"/>
    <property type="match status" value="1"/>
</dbReference>
<evidence type="ECO:0000259" key="4">
    <source>
        <dbReference type="PROSITE" id="PS50055"/>
    </source>
</evidence>
<feature type="compositionally biased region" description="Basic and acidic residues" evidence="3">
    <location>
        <begin position="181"/>
        <end position="200"/>
    </location>
</feature>
<comment type="similarity">
    <text evidence="1">Belongs to the protein-tyrosine phosphatase family. Non-receptor class subfamily.</text>
</comment>
<dbReference type="PROSITE" id="PS50055">
    <property type="entry name" value="TYR_PHOSPHATASE_PTP"/>
    <property type="match status" value="1"/>
</dbReference>
<feature type="domain" description="Rhodanese" evidence="6">
    <location>
        <begin position="316"/>
        <end position="432"/>
    </location>
</feature>
<dbReference type="Gene3D" id="3.40.250.10">
    <property type="entry name" value="Rhodanese-like domain"/>
    <property type="match status" value="1"/>
</dbReference>
<evidence type="ECO:0000256" key="2">
    <source>
        <dbReference type="ARBA" id="ARBA00013064"/>
    </source>
</evidence>
<dbReference type="InterPro" id="IPR016130">
    <property type="entry name" value="Tyr_Pase_AS"/>
</dbReference>
<dbReference type="PANTHER" id="PTHR19134">
    <property type="entry name" value="RECEPTOR-TYPE TYROSINE-PROTEIN PHOSPHATASE"/>
    <property type="match status" value="1"/>
</dbReference>
<evidence type="ECO:0000259" key="5">
    <source>
        <dbReference type="PROSITE" id="PS50056"/>
    </source>
</evidence>
<feature type="region of interest" description="Disordered" evidence="3">
    <location>
        <begin position="840"/>
        <end position="881"/>
    </location>
</feature>
<feature type="domain" description="Tyrosine specific protein phosphatases" evidence="5">
    <location>
        <begin position="803"/>
        <end position="924"/>
    </location>
</feature>
<dbReference type="SMART" id="SM00194">
    <property type="entry name" value="PTPc"/>
    <property type="match status" value="1"/>
</dbReference>
<dbReference type="CDD" id="cd01446">
    <property type="entry name" value="DSP_MapKP"/>
    <property type="match status" value="1"/>
</dbReference>
<dbReference type="OrthoDB" id="6058203at2759"/>
<feature type="compositionally biased region" description="Polar residues" evidence="3">
    <location>
        <begin position="164"/>
        <end position="177"/>
    </location>
</feature>
<evidence type="ECO:0000313" key="8">
    <source>
        <dbReference type="Proteomes" id="UP000748025"/>
    </source>
</evidence>
<dbReference type="PROSITE" id="PS00383">
    <property type="entry name" value="TYR_PHOSPHATASE_1"/>
    <property type="match status" value="1"/>
</dbReference>
<dbReference type="AlphaFoldDB" id="A0A9P7N8X2"/>
<dbReference type="CDD" id="cd18533">
    <property type="entry name" value="PTP_fungal"/>
    <property type="match status" value="1"/>
</dbReference>
<proteinExistence type="inferred from homology"/>
<dbReference type="EMBL" id="SRPW01001483">
    <property type="protein sequence ID" value="KAG6000905.1"/>
    <property type="molecule type" value="Genomic_DNA"/>
</dbReference>
<dbReference type="PROSITE" id="PS50206">
    <property type="entry name" value="RHODANESE_3"/>
    <property type="match status" value="1"/>
</dbReference>
<feature type="domain" description="Tyrosine-protein phosphatase" evidence="4">
    <location>
        <begin position="564"/>
        <end position="933"/>
    </location>
</feature>
<dbReference type="InterPro" id="IPR000242">
    <property type="entry name" value="PTP_cat"/>
</dbReference>
<feature type="compositionally biased region" description="Polar residues" evidence="3">
    <location>
        <begin position="90"/>
        <end position="103"/>
    </location>
</feature>
<dbReference type="InterPro" id="IPR036873">
    <property type="entry name" value="Rhodanese-like_dom_sf"/>
</dbReference>
<dbReference type="InterPro" id="IPR003595">
    <property type="entry name" value="Tyr_Pase_cat"/>
</dbReference>
<evidence type="ECO:0000256" key="1">
    <source>
        <dbReference type="ARBA" id="ARBA00009649"/>
    </source>
</evidence>
<dbReference type="Pfam" id="PF00581">
    <property type="entry name" value="Rhodanese"/>
    <property type="match status" value="1"/>
</dbReference>
<dbReference type="Gene3D" id="3.90.190.10">
    <property type="entry name" value="Protein tyrosine phosphatase superfamily"/>
    <property type="match status" value="1"/>
</dbReference>
<evidence type="ECO:0000256" key="3">
    <source>
        <dbReference type="SAM" id="MobiDB-lite"/>
    </source>
</evidence>
<reference evidence="7" key="1">
    <citation type="journal article" date="2020" name="bioRxiv">
        <title>Whole genome comparisons of ergot fungi reveals the divergence and evolution of species within the genus Claviceps are the result of varying mechanisms driving genome evolution and host range expansion.</title>
        <authorList>
            <person name="Wyka S.A."/>
            <person name="Mondo S.J."/>
            <person name="Liu M."/>
            <person name="Dettman J."/>
            <person name="Nalam V."/>
            <person name="Broders K.D."/>
        </authorList>
    </citation>
    <scope>NUCLEOTIDE SEQUENCE</scope>
    <source>
        <strain evidence="7">CCC 602</strain>
    </source>
</reference>
<dbReference type="InterPro" id="IPR001763">
    <property type="entry name" value="Rhodanese-like_dom"/>
</dbReference>
<dbReference type="SUPFAM" id="SSF52821">
    <property type="entry name" value="Rhodanese/Cell cycle control phosphatase"/>
    <property type="match status" value="1"/>
</dbReference>
<dbReference type="PROSITE" id="PS50056">
    <property type="entry name" value="TYR_PHOSPHATASE_2"/>
    <property type="match status" value="1"/>
</dbReference>
<protein>
    <recommendedName>
        <fullName evidence="2">protein-tyrosine-phosphatase</fullName>
        <ecNumber evidence="2">3.1.3.48</ecNumber>
    </recommendedName>
</protein>
<dbReference type="PRINTS" id="PR00700">
    <property type="entry name" value="PRTYPHPHTASE"/>
</dbReference>
<feature type="region of interest" description="Disordered" evidence="3">
    <location>
        <begin position="164"/>
        <end position="202"/>
    </location>
</feature>
<dbReference type="GO" id="GO:0004725">
    <property type="term" value="F:protein tyrosine phosphatase activity"/>
    <property type="evidence" value="ECO:0007669"/>
    <property type="project" value="UniProtKB-EC"/>
</dbReference>
<dbReference type="InterPro" id="IPR050348">
    <property type="entry name" value="Protein-Tyr_Phosphatase"/>
</dbReference>